<sequence>MEALLSVFTVASGRFKATRMLCSGKEAFLLGSKKHFKPRKIVFEIASYNHKAAALG</sequence>
<keyword evidence="1" id="KW-0540">Nuclease</keyword>
<reference evidence="1 2" key="1">
    <citation type="submission" date="2018-02" db="EMBL/GenBank/DDBJ databases">
        <title>Acetobacter orientalis genome.</title>
        <authorList>
            <person name="Nakashima N."/>
            <person name="Tamura T."/>
        </authorList>
    </citation>
    <scope>NUCLEOTIDE SEQUENCE [LARGE SCALE GENOMIC DNA]</scope>
    <source>
        <strain evidence="1 2">FAN1</strain>
    </source>
</reference>
<gene>
    <name evidence="1" type="ORF">AcetOrient_orf01643</name>
</gene>
<dbReference type="KEGG" id="aot:AcetOri_orf01643"/>
<organism evidence="1 2">
    <name type="scientific">Acetobacter orientalis</name>
    <dbReference type="NCBI Taxonomy" id="146474"/>
    <lineage>
        <taxon>Bacteria</taxon>
        <taxon>Pseudomonadati</taxon>
        <taxon>Pseudomonadota</taxon>
        <taxon>Alphaproteobacteria</taxon>
        <taxon>Acetobacterales</taxon>
        <taxon>Acetobacteraceae</taxon>
        <taxon>Acetobacter</taxon>
    </lineage>
</organism>
<name>A0A2Z5ZGB1_9PROT</name>
<keyword evidence="1" id="KW-0255">Endonuclease</keyword>
<evidence type="ECO:0000313" key="1">
    <source>
        <dbReference type="EMBL" id="BBC79446.1"/>
    </source>
</evidence>
<evidence type="ECO:0000313" key="2">
    <source>
        <dbReference type="Proteomes" id="UP000270034"/>
    </source>
</evidence>
<keyword evidence="1" id="KW-0378">Hydrolase</keyword>
<dbReference type="EMBL" id="AP018515">
    <property type="protein sequence ID" value="BBC79446.1"/>
    <property type="molecule type" value="Genomic_DNA"/>
</dbReference>
<accession>A0A2Z5ZGB1</accession>
<dbReference type="GO" id="GO:0004519">
    <property type="term" value="F:endonuclease activity"/>
    <property type="evidence" value="ECO:0007669"/>
    <property type="project" value="UniProtKB-KW"/>
</dbReference>
<protein>
    <submittedName>
        <fullName evidence="1">Restriction endonuclease subunit M</fullName>
    </submittedName>
</protein>
<dbReference type="AlphaFoldDB" id="A0A2Z5ZGB1"/>
<proteinExistence type="predicted"/>
<dbReference type="Proteomes" id="UP000270034">
    <property type="component" value="Chromosome"/>
</dbReference>